<organism evidence="2 3">
    <name type="scientific">Capnocytophaga endodontalis</name>
    <dbReference type="NCBI Taxonomy" id="2708117"/>
    <lineage>
        <taxon>Bacteria</taxon>
        <taxon>Pseudomonadati</taxon>
        <taxon>Bacteroidota</taxon>
        <taxon>Flavobacteriia</taxon>
        <taxon>Flavobacteriales</taxon>
        <taxon>Flavobacteriaceae</taxon>
        <taxon>Capnocytophaga</taxon>
    </lineage>
</organism>
<dbReference type="SUPFAM" id="SSF160631">
    <property type="entry name" value="SMI1/KNR4-like"/>
    <property type="match status" value="1"/>
</dbReference>
<dbReference type="Proteomes" id="UP000197007">
    <property type="component" value="Chromosome"/>
</dbReference>
<dbReference type="RefSeq" id="WP_088594933.1">
    <property type="nucleotide sequence ID" value="NZ_CP022022.1"/>
</dbReference>
<dbReference type="Gene3D" id="3.40.1580.10">
    <property type="entry name" value="SMI1/KNR4-like"/>
    <property type="match status" value="1"/>
</dbReference>
<dbReference type="SMART" id="SM00860">
    <property type="entry name" value="SMI1_KNR4"/>
    <property type="match status" value="1"/>
</dbReference>
<name>A0A1Z4BRZ7_9FLAO</name>
<dbReference type="KEGG" id="capn:CBG49_13820"/>
<dbReference type="EMBL" id="CP022022">
    <property type="protein sequence ID" value="ASF44081.1"/>
    <property type="molecule type" value="Genomic_DNA"/>
</dbReference>
<dbReference type="Pfam" id="PF09346">
    <property type="entry name" value="SMI1_KNR4"/>
    <property type="match status" value="1"/>
</dbReference>
<evidence type="ECO:0000313" key="2">
    <source>
        <dbReference type="EMBL" id="ASF44081.1"/>
    </source>
</evidence>
<accession>A0A1Z4BRZ7</accession>
<dbReference type="InterPro" id="IPR037883">
    <property type="entry name" value="Knr4/Smi1-like_sf"/>
</dbReference>
<evidence type="ECO:0000313" key="3">
    <source>
        <dbReference type="Proteomes" id="UP000197007"/>
    </source>
</evidence>
<gene>
    <name evidence="2" type="ORF">CBG49_13820</name>
</gene>
<protein>
    <submittedName>
        <fullName evidence="2">1,3-beta-glucan synthase regulator</fullName>
    </submittedName>
</protein>
<evidence type="ECO:0000259" key="1">
    <source>
        <dbReference type="SMART" id="SM00860"/>
    </source>
</evidence>
<sequence>MKNIIKDLERIGWNSNKGTNLNDIGIVEKQLHIAFPEDYLEFLKWSNGGERYIGENYISFWKVEDLAALNAEYQIQKYLSEKFLGIGTDGGGICYGFCLEKQFAIFKCPLGDLDINEITIVANSIKDFFGSALGFRVIEK</sequence>
<proteinExistence type="predicted"/>
<reference evidence="3" key="1">
    <citation type="submission" date="2017-06" db="EMBL/GenBank/DDBJ databases">
        <title>Complete genome sequence of Capnocytophaga sp. KCOM 1579 (=ChDC OS43) isolated from a human refractory periapical abscess lesion.</title>
        <authorList>
            <person name="Kook J.-K."/>
            <person name="Park S.-N."/>
            <person name="Lim Y.K."/>
            <person name="Roh H."/>
        </authorList>
    </citation>
    <scope>NUCLEOTIDE SEQUENCE [LARGE SCALE GENOMIC DNA]</scope>
    <source>
        <strain evidence="3">ChDC OS43</strain>
    </source>
</reference>
<dbReference type="InterPro" id="IPR018958">
    <property type="entry name" value="Knr4/Smi1-like_dom"/>
</dbReference>
<feature type="domain" description="Knr4/Smi1-like" evidence="1">
    <location>
        <begin position="18"/>
        <end position="131"/>
    </location>
</feature>
<keyword evidence="3" id="KW-1185">Reference proteome</keyword>
<dbReference type="AlphaFoldDB" id="A0A1Z4BRZ7"/>